<evidence type="ECO:0008006" key="4">
    <source>
        <dbReference type="Google" id="ProtNLM"/>
    </source>
</evidence>
<dbReference type="PANTHER" id="PTHR46612">
    <property type="entry name" value="XYLOSIDE XYLOSYLTRANSFERASE 1"/>
    <property type="match status" value="1"/>
</dbReference>
<keyword evidence="1" id="KW-1133">Transmembrane helix</keyword>
<keyword evidence="1" id="KW-0812">Transmembrane</keyword>
<feature type="transmembrane region" description="Helical" evidence="1">
    <location>
        <begin position="7"/>
        <end position="25"/>
    </location>
</feature>
<evidence type="ECO:0000313" key="3">
    <source>
        <dbReference type="Proteomes" id="UP001431783"/>
    </source>
</evidence>
<dbReference type="InterPro" id="IPR029044">
    <property type="entry name" value="Nucleotide-diphossugar_trans"/>
</dbReference>
<dbReference type="Gene3D" id="3.90.550.10">
    <property type="entry name" value="Spore Coat Polysaccharide Biosynthesis Protein SpsA, Chain A"/>
    <property type="match status" value="1"/>
</dbReference>
<dbReference type="AlphaFoldDB" id="A0AAW1VA57"/>
<gene>
    <name evidence="2" type="ORF">WA026_001141</name>
</gene>
<organism evidence="2 3">
    <name type="scientific">Henosepilachna vigintioctopunctata</name>
    <dbReference type="NCBI Taxonomy" id="420089"/>
    <lineage>
        <taxon>Eukaryota</taxon>
        <taxon>Metazoa</taxon>
        <taxon>Ecdysozoa</taxon>
        <taxon>Arthropoda</taxon>
        <taxon>Hexapoda</taxon>
        <taxon>Insecta</taxon>
        <taxon>Pterygota</taxon>
        <taxon>Neoptera</taxon>
        <taxon>Endopterygota</taxon>
        <taxon>Coleoptera</taxon>
        <taxon>Polyphaga</taxon>
        <taxon>Cucujiformia</taxon>
        <taxon>Coccinelloidea</taxon>
        <taxon>Coccinellidae</taxon>
        <taxon>Epilachninae</taxon>
        <taxon>Epilachnini</taxon>
        <taxon>Henosepilachna</taxon>
    </lineage>
</organism>
<evidence type="ECO:0000313" key="2">
    <source>
        <dbReference type="EMBL" id="KAK9888920.1"/>
    </source>
</evidence>
<reference evidence="2 3" key="1">
    <citation type="submission" date="2023-03" db="EMBL/GenBank/DDBJ databases">
        <title>Genome insight into feeding habits of ladybird beetles.</title>
        <authorList>
            <person name="Li H.-S."/>
            <person name="Huang Y.-H."/>
            <person name="Pang H."/>
        </authorList>
    </citation>
    <scope>NUCLEOTIDE SEQUENCE [LARGE SCALE GENOMIC DNA]</scope>
    <source>
        <strain evidence="2">SYSU_2023b</strain>
        <tissue evidence="2">Whole body</tissue>
    </source>
</reference>
<dbReference type="EMBL" id="JARQZJ010000121">
    <property type="protein sequence ID" value="KAK9888920.1"/>
    <property type="molecule type" value="Genomic_DNA"/>
</dbReference>
<name>A0AAW1VA57_9CUCU</name>
<dbReference type="GO" id="GO:0005789">
    <property type="term" value="C:endoplasmic reticulum membrane"/>
    <property type="evidence" value="ECO:0007669"/>
    <property type="project" value="TreeGrafter"/>
</dbReference>
<dbReference type="GO" id="GO:0140560">
    <property type="term" value="F:xylosyl alpha-1,3-xylosyltransferase activity"/>
    <property type="evidence" value="ECO:0007669"/>
    <property type="project" value="TreeGrafter"/>
</dbReference>
<dbReference type="SUPFAM" id="SSF53448">
    <property type="entry name" value="Nucleotide-diphospho-sugar transferases"/>
    <property type="match status" value="1"/>
</dbReference>
<dbReference type="Proteomes" id="UP001431783">
    <property type="component" value="Unassembled WGS sequence"/>
</dbReference>
<keyword evidence="3" id="KW-1185">Reference proteome</keyword>
<keyword evidence="1" id="KW-0472">Membrane</keyword>
<evidence type="ECO:0000256" key="1">
    <source>
        <dbReference type="SAM" id="Phobius"/>
    </source>
</evidence>
<protein>
    <recommendedName>
        <fullName evidence="4">Xyloside xylosyltransferase 1</fullName>
    </recommendedName>
</protein>
<dbReference type="GO" id="GO:0016266">
    <property type="term" value="P:protein O-linked glycosylation via N-acetyl-galactosamine"/>
    <property type="evidence" value="ECO:0007669"/>
    <property type="project" value="TreeGrafter"/>
</dbReference>
<accession>A0AAW1VA57</accession>
<dbReference type="InterPro" id="IPR042465">
    <property type="entry name" value="XXLT1"/>
</dbReference>
<dbReference type="PANTHER" id="PTHR46612:SF1">
    <property type="entry name" value="XYLOSIDE XYLOSYLTRANSFERASE 1"/>
    <property type="match status" value="1"/>
</dbReference>
<proteinExistence type="predicted"/>
<sequence length="351" mass="40833">MLVRIRCCLILIVTVSILVIFYFAFTFTRTTEKVNENYQVAYLSKNGEDKNVWMIFTKVYRGSLLKYKFTNLIANLLNVSSVPLMLNVIVDNSSRGIAEKIIVEQIRTSNRNMTYSFYNIDYCAKIVNDIVEVMSHFFSKPGSYYSDVLFYISLGLHRIAPKSQKHAILMDCDVFFKRDISLLFDEFQRFKDTALFGLAPELSPVYRHVLKLYRSKHNNTTFGNYYHWNATSDPNIPHSRGFQGYNSGILLLKLDAIRSSEEFKFLLKKSAVQTLTERYNFKQGHLGDQDFYTLIGNEYPHLIQTLNCGFNKQLCTWWKENGYSNIFDNYARCDHKIVVLHGNCNSKIPKS</sequence>
<comment type="caution">
    <text evidence="2">The sequence shown here is derived from an EMBL/GenBank/DDBJ whole genome shotgun (WGS) entry which is preliminary data.</text>
</comment>